<evidence type="ECO:0000313" key="3">
    <source>
        <dbReference type="Proteomes" id="UP000807306"/>
    </source>
</evidence>
<keyword evidence="3" id="KW-1185">Reference proteome</keyword>
<accession>A0A9P6JI17</accession>
<gene>
    <name evidence="2" type="ORF">CPB83DRAFT_900392</name>
</gene>
<proteinExistence type="predicted"/>
<reference evidence="2" key="1">
    <citation type="submission" date="2020-11" db="EMBL/GenBank/DDBJ databases">
        <authorList>
            <consortium name="DOE Joint Genome Institute"/>
            <person name="Ahrendt S."/>
            <person name="Riley R."/>
            <person name="Andreopoulos W."/>
            <person name="Labutti K."/>
            <person name="Pangilinan J."/>
            <person name="Ruiz-Duenas F.J."/>
            <person name="Barrasa J.M."/>
            <person name="Sanchez-Garcia M."/>
            <person name="Camarero S."/>
            <person name="Miyauchi S."/>
            <person name="Serrano A."/>
            <person name="Linde D."/>
            <person name="Babiker R."/>
            <person name="Drula E."/>
            <person name="Ayuso-Fernandez I."/>
            <person name="Pacheco R."/>
            <person name="Padilla G."/>
            <person name="Ferreira P."/>
            <person name="Barriuso J."/>
            <person name="Kellner H."/>
            <person name="Castanera R."/>
            <person name="Alfaro M."/>
            <person name="Ramirez L."/>
            <person name="Pisabarro A.G."/>
            <person name="Kuo A."/>
            <person name="Tritt A."/>
            <person name="Lipzen A."/>
            <person name="He G."/>
            <person name="Yan M."/>
            <person name="Ng V."/>
            <person name="Cullen D."/>
            <person name="Martin F."/>
            <person name="Rosso M.-N."/>
            <person name="Henrissat B."/>
            <person name="Hibbett D."/>
            <person name="Martinez A.T."/>
            <person name="Grigoriev I.V."/>
        </authorList>
    </citation>
    <scope>NUCLEOTIDE SEQUENCE</scope>
    <source>
        <strain evidence="2">CBS 506.95</strain>
    </source>
</reference>
<sequence length="188" mass="20582">MSSHKEIDSRPINIGARRVRLTRLTLYNARPPPTSGVLTEPVSAPVIRRRVSFVLPSGSYDDNLLFIAESAQPSISQPSTPRLSPHQTSSPSVDVLPSPSCRLSTPSRRSMTPSSTQPPIAPVNRSSTPRRSLTPSRRSPRISIRSTSPQVKQERATSEYVEDKVSDVPLIQTEPYALTSEGIKAKDS</sequence>
<dbReference type="Proteomes" id="UP000807306">
    <property type="component" value="Unassembled WGS sequence"/>
</dbReference>
<feature type="region of interest" description="Disordered" evidence="1">
    <location>
        <begin position="74"/>
        <end position="162"/>
    </location>
</feature>
<dbReference type="EMBL" id="MU158000">
    <property type="protein sequence ID" value="KAF9521705.1"/>
    <property type="molecule type" value="Genomic_DNA"/>
</dbReference>
<organism evidence="2 3">
    <name type="scientific">Crepidotus variabilis</name>
    <dbReference type="NCBI Taxonomy" id="179855"/>
    <lineage>
        <taxon>Eukaryota</taxon>
        <taxon>Fungi</taxon>
        <taxon>Dikarya</taxon>
        <taxon>Basidiomycota</taxon>
        <taxon>Agaricomycotina</taxon>
        <taxon>Agaricomycetes</taxon>
        <taxon>Agaricomycetidae</taxon>
        <taxon>Agaricales</taxon>
        <taxon>Agaricineae</taxon>
        <taxon>Crepidotaceae</taxon>
        <taxon>Crepidotus</taxon>
    </lineage>
</organism>
<evidence type="ECO:0000313" key="2">
    <source>
        <dbReference type="EMBL" id="KAF9521705.1"/>
    </source>
</evidence>
<dbReference type="AlphaFoldDB" id="A0A9P6JI17"/>
<protein>
    <submittedName>
        <fullName evidence="2">Uncharacterized protein</fullName>
    </submittedName>
</protein>
<comment type="caution">
    <text evidence="2">The sequence shown here is derived from an EMBL/GenBank/DDBJ whole genome shotgun (WGS) entry which is preliminary data.</text>
</comment>
<evidence type="ECO:0000256" key="1">
    <source>
        <dbReference type="SAM" id="MobiDB-lite"/>
    </source>
</evidence>
<name>A0A9P6JI17_9AGAR</name>
<feature type="compositionally biased region" description="Low complexity" evidence="1">
    <location>
        <begin position="125"/>
        <end position="149"/>
    </location>
</feature>
<feature type="compositionally biased region" description="Polar residues" evidence="1">
    <location>
        <begin position="74"/>
        <end position="88"/>
    </location>
</feature>
<feature type="compositionally biased region" description="Low complexity" evidence="1">
    <location>
        <begin position="89"/>
        <end position="118"/>
    </location>
</feature>
<feature type="compositionally biased region" description="Basic and acidic residues" evidence="1">
    <location>
        <begin position="152"/>
        <end position="162"/>
    </location>
</feature>